<evidence type="ECO:0000313" key="2">
    <source>
        <dbReference type="Proteomes" id="UP000053904"/>
    </source>
</evidence>
<gene>
    <name evidence="1" type="ORF">XD93_0161</name>
</gene>
<dbReference type="EMBL" id="LGGO01000012">
    <property type="protein sequence ID" value="KUK77690.1"/>
    <property type="molecule type" value="Genomic_DNA"/>
</dbReference>
<evidence type="ECO:0000313" key="1">
    <source>
        <dbReference type="EMBL" id="KUK77690.1"/>
    </source>
</evidence>
<dbReference type="AlphaFoldDB" id="A0A101HIY2"/>
<name>A0A101HIY2_9BACT</name>
<organism evidence="1 2">
    <name type="scientific">candidate division WS6 bacterium 34_10</name>
    <dbReference type="NCBI Taxonomy" id="1641389"/>
    <lineage>
        <taxon>Bacteria</taxon>
        <taxon>Candidatus Dojkabacteria</taxon>
    </lineage>
</organism>
<accession>A0A101HIY2</accession>
<protein>
    <submittedName>
        <fullName evidence="1">Uncharacterized protein</fullName>
    </submittedName>
</protein>
<sequence length="99" mass="11569">MKKVKSSNKSEGYLGLKSFLKSINDIKNNLQITRKYFKGKAEIQANAYDKMSMKDILDLKSFNLEKKVFYIKDEETGNVKEIPFTKEQEKEFKKTGKFS</sequence>
<reference evidence="2" key="1">
    <citation type="journal article" date="2015" name="MBio">
        <title>Genome-Resolved Metagenomic Analysis Reveals Roles for Candidate Phyla and Other Microbial Community Members in Biogeochemical Transformations in Oil Reservoirs.</title>
        <authorList>
            <person name="Hu P."/>
            <person name="Tom L."/>
            <person name="Singh A."/>
            <person name="Thomas B.C."/>
            <person name="Baker B.J."/>
            <person name="Piceno Y.M."/>
            <person name="Andersen G.L."/>
            <person name="Banfield J.F."/>
        </authorList>
    </citation>
    <scope>NUCLEOTIDE SEQUENCE [LARGE SCALE GENOMIC DNA]</scope>
</reference>
<proteinExistence type="predicted"/>
<comment type="caution">
    <text evidence="1">The sequence shown here is derived from an EMBL/GenBank/DDBJ whole genome shotgun (WGS) entry which is preliminary data.</text>
</comment>
<dbReference type="Proteomes" id="UP000053904">
    <property type="component" value="Unassembled WGS sequence"/>
</dbReference>